<dbReference type="PROSITE" id="PS00108">
    <property type="entry name" value="PROTEIN_KINASE_ST"/>
    <property type="match status" value="1"/>
</dbReference>
<dbReference type="Pfam" id="PF00069">
    <property type="entry name" value="Pkinase"/>
    <property type="match status" value="1"/>
</dbReference>
<evidence type="ECO:0000256" key="8">
    <source>
        <dbReference type="SAM" id="MobiDB-lite"/>
    </source>
</evidence>
<reference evidence="10 11" key="1">
    <citation type="submission" date="2023-05" db="EMBL/GenBank/DDBJ databases">
        <title>A 100% complete, gapless, phased diploid assembly of the Scenedesmus obliquus UTEX 3031 genome.</title>
        <authorList>
            <person name="Biondi T.C."/>
            <person name="Hanschen E.R."/>
            <person name="Kwon T."/>
            <person name="Eng W."/>
            <person name="Kruse C.P.S."/>
            <person name="Koehler S.I."/>
            <person name="Kunde Y."/>
            <person name="Gleasner C.D."/>
            <person name="You Mak K.T."/>
            <person name="Polle J."/>
            <person name="Hovde B.T."/>
            <person name="Starkenburg S.R."/>
        </authorList>
    </citation>
    <scope>NUCLEOTIDE SEQUENCE [LARGE SCALE GENOMIC DNA]</scope>
    <source>
        <strain evidence="10 11">DOE0152z</strain>
    </source>
</reference>
<evidence type="ECO:0000256" key="5">
    <source>
        <dbReference type="ARBA" id="ARBA00022840"/>
    </source>
</evidence>
<dbReference type="PANTHER" id="PTHR45647:SF139">
    <property type="entry name" value="OS02G0152300 PROTEIN"/>
    <property type="match status" value="1"/>
</dbReference>
<dbReference type="InterPro" id="IPR008271">
    <property type="entry name" value="Ser/Thr_kinase_AS"/>
</dbReference>
<dbReference type="InterPro" id="IPR000719">
    <property type="entry name" value="Prot_kinase_dom"/>
</dbReference>
<proteinExistence type="inferred from homology"/>
<gene>
    <name evidence="10" type="ORF">OEZ85_005400</name>
</gene>
<dbReference type="SUPFAM" id="SSF56112">
    <property type="entry name" value="Protein kinase-like (PK-like)"/>
    <property type="match status" value="1"/>
</dbReference>
<comment type="similarity">
    <text evidence="7">Belongs to the protein kinase superfamily.</text>
</comment>
<evidence type="ECO:0000256" key="2">
    <source>
        <dbReference type="ARBA" id="ARBA00022741"/>
    </source>
</evidence>
<dbReference type="EMBL" id="CP126219">
    <property type="protein sequence ID" value="WIA21080.1"/>
    <property type="molecule type" value="Genomic_DNA"/>
</dbReference>
<dbReference type="Gene3D" id="1.10.510.10">
    <property type="entry name" value="Transferase(Phosphotransferase) domain 1"/>
    <property type="match status" value="1"/>
</dbReference>
<evidence type="ECO:0000259" key="9">
    <source>
        <dbReference type="PROSITE" id="PS50011"/>
    </source>
</evidence>
<dbReference type="Gene3D" id="3.30.200.20">
    <property type="entry name" value="Phosphorylase Kinase, domain 1"/>
    <property type="match status" value="1"/>
</dbReference>
<keyword evidence="2 6" id="KW-0547">Nucleotide-binding</keyword>
<feature type="region of interest" description="Disordered" evidence="8">
    <location>
        <begin position="207"/>
        <end position="259"/>
    </location>
</feature>
<keyword evidence="1" id="KW-0808">Transferase</keyword>
<sequence length="259" mass="27870">MTIFTWQELQDAIVDGDAVLGSGGYGTVYRGRLRGSTHVAIKCSLEQRLQPVDPAAAAAAHVGKTRAPLGWQDRVRICSEVVQGMIWLHTQQPPILHMDLKTANVLLDRFGTAKVGDVGLAKLKAGTIDTASYMQSSVIMCELLTGKAAMDAVAALEEVFEDASTSSAEQAGAALQPLLDPVAGWPIATAVEFAAMAAACLQPPKRRPDLQKSLQPALEKMQQQDHRKHLCSRTERQANSRSLQSTRPCHLPPLTLTAA</sequence>
<keyword evidence="7" id="KW-0723">Serine/threonine-protein kinase</keyword>
<keyword evidence="5 6" id="KW-0067">ATP-binding</keyword>
<dbReference type="PANTHER" id="PTHR45647">
    <property type="entry name" value="OS02G0152300 PROTEIN"/>
    <property type="match status" value="1"/>
</dbReference>
<dbReference type="PROSITE" id="PS50011">
    <property type="entry name" value="PROTEIN_KINASE_DOM"/>
    <property type="match status" value="1"/>
</dbReference>
<evidence type="ECO:0000256" key="4">
    <source>
        <dbReference type="ARBA" id="ARBA00022786"/>
    </source>
</evidence>
<dbReference type="InterPro" id="IPR051348">
    <property type="entry name" value="U-box_ubiquitin_ligases"/>
</dbReference>
<feature type="binding site" evidence="6">
    <location>
        <position position="42"/>
    </location>
    <ligand>
        <name>ATP</name>
        <dbReference type="ChEBI" id="CHEBI:30616"/>
    </ligand>
</feature>
<protein>
    <recommendedName>
        <fullName evidence="9">Protein kinase domain-containing protein</fullName>
    </recommendedName>
</protein>
<dbReference type="InterPro" id="IPR011009">
    <property type="entry name" value="Kinase-like_dom_sf"/>
</dbReference>
<evidence type="ECO:0000313" key="10">
    <source>
        <dbReference type="EMBL" id="WIA21080.1"/>
    </source>
</evidence>
<feature type="domain" description="Protein kinase" evidence="9">
    <location>
        <begin position="1"/>
        <end position="218"/>
    </location>
</feature>
<dbReference type="SMART" id="SM00220">
    <property type="entry name" value="S_TKc"/>
    <property type="match status" value="1"/>
</dbReference>
<organism evidence="10 11">
    <name type="scientific">Tetradesmus obliquus</name>
    <name type="common">Green alga</name>
    <name type="synonym">Acutodesmus obliquus</name>
    <dbReference type="NCBI Taxonomy" id="3088"/>
    <lineage>
        <taxon>Eukaryota</taxon>
        <taxon>Viridiplantae</taxon>
        <taxon>Chlorophyta</taxon>
        <taxon>core chlorophytes</taxon>
        <taxon>Chlorophyceae</taxon>
        <taxon>CS clade</taxon>
        <taxon>Sphaeropleales</taxon>
        <taxon>Scenedesmaceae</taxon>
        <taxon>Tetradesmus</taxon>
    </lineage>
</organism>
<evidence type="ECO:0000256" key="6">
    <source>
        <dbReference type="PROSITE-ProRule" id="PRU10141"/>
    </source>
</evidence>
<evidence type="ECO:0000256" key="3">
    <source>
        <dbReference type="ARBA" id="ARBA00022777"/>
    </source>
</evidence>
<evidence type="ECO:0000256" key="7">
    <source>
        <dbReference type="RuleBase" id="RU000304"/>
    </source>
</evidence>
<accession>A0ABY8UIX0</accession>
<keyword evidence="11" id="KW-1185">Reference proteome</keyword>
<dbReference type="PROSITE" id="PS00107">
    <property type="entry name" value="PROTEIN_KINASE_ATP"/>
    <property type="match status" value="1"/>
</dbReference>
<keyword evidence="4" id="KW-0833">Ubl conjugation pathway</keyword>
<keyword evidence="3" id="KW-0418">Kinase</keyword>
<evidence type="ECO:0000256" key="1">
    <source>
        <dbReference type="ARBA" id="ARBA00022679"/>
    </source>
</evidence>
<dbReference type="InterPro" id="IPR017441">
    <property type="entry name" value="Protein_kinase_ATP_BS"/>
</dbReference>
<name>A0ABY8UIX0_TETOB</name>
<evidence type="ECO:0000313" key="11">
    <source>
        <dbReference type="Proteomes" id="UP001244341"/>
    </source>
</evidence>
<dbReference type="Proteomes" id="UP001244341">
    <property type="component" value="Chromosome 12b"/>
</dbReference>